<keyword evidence="2" id="KW-1185">Reference proteome</keyword>
<gene>
    <name evidence="1" type="ORF">MED92_10089</name>
</gene>
<dbReference type="Proteomes" id="UP000002171">
    <property type="component" value="Unassembled WGS sequence"/>
</dbReference>
<protein>
    <submittedName>
        <fullName evidence="1">Uncharacterized protein</fullName>
    </submittedName>
</protein>
<dbReference type="AlphaFoldDB" id="A0A7U8GT89"/>
<reference evidence="1 2" key="1">
    <citation type="submission" date="2006-02" db="EMBL/GenBank/DDBJ databases">
        <authorList>
            <person name="Pinhassi J."/>
            <person name="Pedros-Alio C."/>
            <person name="Ferriera S."/>
            <person name="Johnson J."/>
            <person name="Kravitz S."/>
            <person name="Halpern A."/>
            <person name="Remington K."/>
            <person name="Beeson K."/>
            <person name="Tran B."/>
            <person name="Rogers Y.-H."/>
            <person name="Friedman R."/>
            <person name="Venter J.C."/>
        </authorList>
    </citation>
    <scope>NUCLEOTIDE SEQUENCE [LARGE SCALE GENOMIC DNA]</scope>
    <source>
        <strain evidence="1 2">MED92</strain>
    </source>
</reference>
<evidence type="ECO:0000313" key="1">
    <source>
        <dbReference type="EMBL" id="EAR62047.1"/>
    </source>
</evidence>
<name>A0A7U8GT89_NEPCE</name>
<dbReference type="OrthoDB" id="7060157at2"/>
<organism evidence="1 2">
    <name type="scientific">Neptuniibacter caesariensis</name>
    <dbReference type="NCBI Taxonomy" id="207954"/>
    <lineage>
        <taxon>Bacteria</taxon>
        <taxon>Pseudomonadati</taxon>
        <taxon>Pseudomonadota</taxon>
        <taxon>Gammaproteobacteria</taxon>
        <taxon>Oceanospirillales</taxon>
        <taxon>Oceanospirillaceae</taxon>
        <taxon>Neptuniibacter</taxon>
    </lineage>
</organism>
<evidence type="ECO:0000313" key="2">
    <source>
        <dbReference type="Proteomes" id="UP000002171"/>
    </source>
</evidence>
<dbReference type="EMBL" id="AAOW01000004">
    <property type="protein sequence ID" value="EAR62047.1"/>
    <property type="molecule type" value="Genomic_DNA"/>
</dbReference>
<accession>A0A7U8GT89</accession>
<dbReference type="RefSeq" id="WP_007019684.1">
    <property type="nucleotide sequence ID" value="NZ_CH724125.1"/>
</dbReference>
<comment type="caution">
    <text evidence="1">The sequence shown here is derived from an EMBL/GenBank/DDBJ whole genome shotgun (WGS) entry which is preliminary data.</text>
</comment>
<proteinExistence type="predicted"/>
<sequence length="335" mass="37666">MNKLSALFPEHKIQSIYSAASSSVWHSHAIAHSETNGKPREEDFVCSLVTDGINKLADSWAEILDQHGISIRISGVFVHGHPQVTWTGIPNKSKVELADLLVIHQHVGKKKAFSRAILVQAKMSADITLKLKPTDSQLELFSLWPRFKFETGGLDKRWRDFGDNRKGSRYSLISPCFQYPEDIRWPDQCPWAASLPKVELTCDSSFSKLLGDILLGKDGRPFSLLNPRNDWSKTIVELLKITANKTYKRTKMGRIDIPRGNIAPDALAGCLFYANPTNDFQLKNNNQKFDQFFDHCIEIEMPPNEPSFENQDDDFGGLSTLIIETSDTEAGSKGD</sequence>